<dbReference type="InterPro" id="IPR029068">
    <property type="entry name" value="Glyas_Bleomycin-R_OHBP_Dase"/>
</dbReference>
<dbReference type="EMBL" id="BRXS01000003">
    <property type="protein sequence ID" value="GLC25787.1"/>
    <property type="molecule type" value="Genomic_DNA"/>
</dbReference>
<evidence type="ECO:0000313" key="4">
    <source>
        <dbReference type="Proteomes" id="UP001161325"/>
    </source>
</evidence>
<feature type="domain" description="VOC" evidence="2">
    <location>
        <begin position="18"/>
        <end position="127"/>
    </location>
</feature>
<dbReference type="Pfam" id="PF00903">
    <property type="entry name" value="Glyoxalase"/>
    <property type="match status" value="1"/>
</dbReference>
<dbReference type="InterPro" id="IPR004360">
    <property type="entry name" value="Glyas_Fos-R_dOase_dom"/>
</dbReference>
<evidence type="ECO:0000256" key="1">
    <source>
        <dbReference type="SAM" id="MobiDB-lite"/>
    </source>
</evidence>
<dbReference type="Gene3D" id="1.25.40.10">
    <property type="entry name" value="Tetratricopeptide repeat domain"/>
    <property type="match status" value="1"/>
</dbReference>
<dbReference type="SUPFAM" id="SSF48452">
    <property type="entry name" value="TPR-like"/>
    <property type="match status" value="1"/>
</dbReference>
<feature type="compositionally biased region" description="Basic and acidic residues" evidence="1">
    <location>
        <begin position="152"/>
        <end position="161"/>
    </location>
</feature>
<protein>
    <recommendedName>
        <fullName evidence="2">VOC domain-containing protein</fullName>
    </recommendedName>
</protein>
<sequence>MTTPEHPSQPTSQQTPVTFHGAIPILRVRDLAASVDHYVRVLGFATDWHYPGSIASVSRDRCSVFLSEGDQGTSGTWAWIGVSDATALHDELRARGATIRQEPTNFAWALELQVEDPDGNVLRMGSDPRADVPFGPWKDMRGELWFATPEGGWRKAEDGRAENGTAEDGEARNEKAETPASPVSAAPVSAAPELKEAAEQARRAGNLPEARRLYEEAVALQRAGDDPLQLAHTVRHLGDVLREARLPHLAEPHYAEALAIYRAHAGEQPLNQANALRSHAILKHEMGDDVASRRSWEAAARLYQQLDQREGVAESAGWAARLAWRSGDLSKAREWLSAARAASDASSDPTAWKFVREVGLELGG</sequence>
<dbReference type="RefSeq" id="WP_284350246.1">
    <property type="nucleotide sequence ID" value="NZ_BRXS01000003.1"/>
</dbReference>
<proteinExistence type="predicted"/>
<feature type="compositionally biased region" description="Low complexity" evidence="1">
    <location>
        <begin position="179"/>
        <end position="192"/>
    </location>
</feature>
<name>A0AA37Q8Q5_9BACT</name>
<reference evidence="3" key="1">
    <citation type="submission" date="2022-08" db="EMBL/GenBank/DDBJ databases">
        <title>Draft genome sequencing of Roseisolibacter agri AW1220.</title>
        <authorList>
            <person name="Tobiishi Y."/>
            <person name="Tonouchi A."/>
        </authorList>
    </citation>
    <scope>NUCLEOTIDE SEQUENCE</scope>
    <source>
        <strain evidence="3">AW1220</strain>
    </source>
</reference>
<feature type="region of interest" description="Disordered" evidence="1">
    <location>
        <begin position="150"/>
        <end position="203"/>
    </location>
</feature>
<evidence type="ECO:0000259" key="2">
    <source>
        <dbReference type="PROSITE" id="PS51819"/>
    </source>
</evidence>
<dbReference type="Proteomes" id="UP001161325">
    <property type="component" value="Unassembled WGS sequence"/>
</dbReference>
<comment type="caution">
    <text evidence="3">The sequence shown here is derived from an EMBL/GenBank/DDBJ whole genome shotgun (WGS) entry which is preliminary data.</text>
</comment>
<dbReference type="InterPro" id="IPR037523">
    <property type="entry name" value="VOC_core"/>
</dbReference>
<dbReference type="SUPFAM" id="SSF54593">
    <property type="entry name" value="Glyoxalase/Bleomycin resistance protein/Dihydroxybiphenyl dioxygenase"/>
    <property type="match status" value="1"/>
</dbReference>
<organism evidence="3 4">
    <name type="scientific">Roseisolibacter agri</name>
    <dbReference type="NCBI Taxonomy" id="2014610"/>
    <lineage>
        <taxon>Bacteria</taxon>
        <taxon>Pseudomonadati</taxon>
        <taxon>Gemmatimonadota</taxon>
        <taxon>Gemmatimonadia</taxon>
        <taxon>Gemmatimonadales</taxon>
        <taxon>Gemmatimonadaceae</taxon>
        <taxon>Roseisolibacter</taxon>
    </lineage>
</organism>
<accession>A0AA37Q8Q5</accession>
<evidence type="ECO:0000313" key="3">
    <source>
        <dbReference type="EMBL" id="GLC25787.1"/>
    </source>
</evidence>
<feature type="compositionally biased region" description="Basic and acidic residues" evidence="1">
    <location>
        <begin position="193"/>
        <end position="202"/>
    </location>
</feature>
<dbReference type="InterPro" id="IPR011990">
    <property type="entry name" value="TPR-like_helical_dom_sf"/>
</dbReference>
<dbReference type="Gene3D" id="3.10.180.10">
    <property type="entry name" value="2,3-Dihydroxybiphenyl 1,2-Dioxygenase, domain 1"/>
    <property type="match status" value="1"/>
</dbReference>
<dbReference type="PROSITE" id="PS51819">
    <property type="entry name" value="VOC"/>
    <property type="match status" value="1"/>
</dbReference>
<gene>
    <name evidence="3" type="ORF">rosag_23000</name>
</gene>
<keyword evidence="4" id="KW-1185">Reference proteome</keyword>
<dbReference type="Pfam" id="PF13424">
    <property type="entry name" value="TPR_12"/>
    <property type="match status" value="1"/>
</dbReference>
<dbReference type="AlphaFoldDB" id="A0AA37Q8Q5"/>